<dbReference type="OrthoDB" id="3635905at2"/>
<protein>
    <recommendedName>
        <fullName evidence="4">Lipoprotein</fullName>
    </recommendedName>
</protein>
<reference evidence="2 3" key="1">
    <citation type="submission" date="2017-07" db="EMBL/GenBank/DDBJ databases">
        <title>Amycolatopsis antarcticus sp. nov., isolated from the surface of an Antarcticus brown macroalga.</title>
        <authorList>
            <person name="Wang J."/>
            <person name="Leiva S."/>
            <person name="Huang J."/>
            <person name="Huang Y."/>
        </authorList>
    </citation>
    <scope>NUCLEOTIDE SEQUENCE [LARGE SCALE GENOMIC DNA]</scope>
    <source>
        <strain evidence="2 3">AU-G6</strain>
    </source>
</reference>
<dbReference type="EMBL" id="NKYE01000005">
    <property type="protein sequence ID" value="OZM73355.1"/>
    <property type="molecule type" value="Genomic_DNA"/>
</dbReference>
<comment type="caution">
    <text evidence="2">The sequence shown here is derived from an EMBL/GenBank/DDBJ whole genome shotgun (WGS) entry which is preliminary data.</text>
</comment>
<feature type="chain" id="PRO_5039046840" description="Lipoprotein" evidence="1">
    <location>
        <begin position="21"/>
        <end position="129"/>
    </location>
</feature>
<feature type="signal peptide" evidence="1">
    <location>
        <begin position="1"/>
        <end position="20"/>
    </location>
</feature>
<dbReference type="Proteomes" id="UP000242444">
    <property type="component" value="Unassembled WGS sequence"/>
</dbReference>
<dbReference type="InParanoid" id="A0A263D7H4"/>
<proteinExistence type="predicted"/>
<evidence type="ECO:0008006" key="4">
    <source>
        <dbReference type="Google" id="ProtNLM"/>
    </source>
</evidence>
<evidence type="ECO:0000313" key="3">
    <source>
        <dbReference type="Proteomes" id="UP000242444"/>
    </source>
</evidence>
<dbReference type="AlphaFoldDB" id="A0A263D7H4"/>
<evidence type="ECO:0000313" key="2">
    <source>
        <dbReference type="EMBL" id="OZM73355.1"/>
    </source>
</evidence>
<gene>
    <name evidence="2" type="ORF">CFN78_10955</name>
</gene>
<dbReference type="RefSeq" id="WP_094862611.1">
    <property type="nucleotide sequence ID" value="NZ_NKYE01000005.1"/>
</dbReference>
<sequence length="129" mass="13545">MTKRPLGIIAAACLIGFSAAGCTDAINEAVDSAGNVKDKAGACAEALGLTSFDPTSLDPEQLAAKAGEKAEQARQLGGRVAEQDLQQTLFGIADGYVELEQRQAKGIGTINEWVQRNAGNLDRLRQVCL</sequence>
<accession>A0A263D7H4</accession>
<dbReference type="PROSITE" id="PS51257">
    <property type="entry name" value="PROKAR_LIPOPROTEIN"/>
    <property type="match status" value="1"/>
</dbReference>
<keyword evidence="3" id="KW-1185">Reference proteome</keyword>
<organism evidence="2 3">
    <name type="scientific">Amycolatopsis antarctica</name>
    <dbReference type="NCBI Taxonomy" id="1854586"/>
    <lineage>
        <taxon>Bacteria</taxon>
        <taxon>Bacillati</taxon>
        <taxon>Actinomycetota</taxon>
        <taxon>Actinomycetes</taxon>
        <taxon>Pseudonocardiales</taxon>
        <taxon>Pseudonocardiaceae</taxon>
        <taxon>Amycolatopsis</taxon>
    </lineage>
</organism>
<keyword evidence="1" id="KW-0732">Signal</keyword>
<name>A0A263D7H4_9PSEU</name>
<evidence type="ECO:0000256" key="1">
    <source>
        <dbReference type="SAM" id="SignalP"/>
    </source>
</evidence>